<name>A0A1I8MHQ2_MUSDO</name>
<dbReference type="eggNOG" id="ENOG502S48A">
    <property type="taxonomic scope" value="Eukaryota"/>
</dbReference>
<dbReference type="VEuPathDB" id="VectorBase:MDOA005011"/>
<reference evidence="2" key="1">
    <citation type="submission" date="2020-05" db="UniProtKB">
        <authorList>
            <consortium name="EnsemblMetazoa"/>
        </authorList>
    </citation>
    <scope>IDENTIFICATION</scope>
    <source>
        <strain evidence="2">Aabys</strain>
    </source>
</reference>
<dbReference type="InterPro" id="IPR036682">
    <property type="entry name" value="OS_D_A10/PebIII_sf"/>
</dbReference>
<dbReference type="AlphaFoldDB" id="A0A1I8MHQ2"/>
<proteinExistence type="predicted"/>
<reference evidence="4" key="2">
    <citation type="submission" date="2025-04" db="UniProtKB">
        <authorList>
            <consortium name="RefSeq"/>
        </authorList>
    </citation>
    <scope>IDENTIFICATION</scope>
    <source>
        <strain evidence="4">Aabys</strain>
    </source>
</reference>
<dbReference type="PANTHER" id="PTHR11257">
    <property type="entry name" value="CHEMOSENSORY PROTEIN-RELATED"/>
    <property type="match status" value="1"/>
</dbReference>
<dbReference type="GeneID" id="101897404"/>
<feature type="signal peptide" evidence="1">
    <location>
        <begin position="1"/>
        <end position="20"/>
    </location>
</feature>
<dbReference type="SUPFAM" id="SSF100910">
    <property type="entry name" value="Chemosensory protein Csp2"/>
    <property type="match status" value="1"/>
</dbReference>
<keyword evidence="3" id="KW-1185">Reference proteome</keyword>
<evidence type="ECO:0000313" key="2">
    <source>
        <dbReference type="EnsemblMetazoa" id="MDOA005011-PA"/>
    </source>
</evidence>
<dbReference type="VEuPathDB" id="VectorBase:MDOMA2_010481"/>
<dbReference type="Gene3D" id="1.10.2080.10">
    <property type="entry name" value="Insect odorant-binding protein A10/Ejaculatory bulb-specific protein 3"/>
    <property type="match status" value="1"/>
</dbReference>
<dbReference type="InterPro" id="IPR005055">
    <property type="entry name" value="A10/PebIII"/>
</dbReference>
<evidence type="ECO:0000313" key="4">
    <source>
        <dbReference type="RefSeq" id="XP_005182270.1"/>
    </source>
</evidence>
<dbReference type="EnsemblMetazoa" id="MDOA005011-RA">
    <property type="protein sequence ID" value="MDOA005011-PA"/>
    <property type="gene ID" value="MDOA005011"/>
</dbReference>
<dbReference type="KEGG" id="mde:101897404"/>
<evidence type="ECO:0000256" key="1">
    <source>
        <dbReference type="SAM" id="SignalP"/>
    </source>
</evidence>
<organism evidence="2">
    <name type="scientific">Musca domestica</name>
    <name type="common">House fly</name>
    <dbReference type="NCBI Taxonomy" id="7370"/>
    <lineage>
        <taxon>Eukaryota</taxon>
        <taxon>Metazoa</taxon>
        <taxon>Ecdysozoa</taxon>
        <taxon>Arthropoda</taxon>
        <taxon>Hexapoda</taxon>
        <taxon>Insecta</taxon>
        <taxon>Pterygota</taxon>
        <taxon>Neoptera</taxon>
        <taxon>Endopterygota</taxon>
        <taxon>Diptera</taxon>
        <taxon>Brachycera</taxon>
        <taxon>Muscomorpha</taxon>
        <taxon>Muscoidea</taxon>
        <taxon>Muscidae</taxon>
        <taxon>Musca</taxon>
    </lineage>
</organism>
<protein>
    <submittedName>
        <fullName evidence="4">Ejaculatory bulb-specific protein 3</fullName>
    </submittedName>
</protein>
<dbReference type="OrthoDB" id="6344725at2759"/>
<evidence type="ECO:0000313" key="3">
    <source>
        <dbReference type="Proteomes" id="UP001652621"/>
    </source>
</evidence>
<accession>A0A1I8MHQ2</accession>
<sequence>MKYFCIALFVTALMVAGISAQGAFTTKYDNVNIDEILNSDRLLNNYVKCLLDKGSCTADAQELKRAIPDALQTECSKCSDKQKKSIRKVANFLIDNKPEHWKELQGKYDPNNVYYTKYRNQL</sequence>
<dbReference type="RefSeq" id="XP_005182270.1">
    <property type="nucleotide sequence ID" value="XM_005182213.3"/>
</dbReference>
<dbReference type="Proteomes" id="UP001652621">
    <property type="component" value="Unplaced"/>
</dbReference>
<gene>
    <name evidence="2" type="primary">101897404</name>
    <name evidence="4" type="synonym">LOC101897404</name>
</gene>
<feature type="chain" id="PRO_5044560396" evidence="1">
    <location>
        <begin position="21"/>
        <end position="122"/>
    </location>
</feature>
<dbReference type="PANTHER" id="PTHR11257:SF12">
    <property type="entry name" value="EJACULATORY BULB-SPECIFIC PROTEIN 3-RELATED"/>
    <property type="match status" value="1"/>
</dbReference>
<keyword evidence="1" id="KW-0732">Signal</keyword>
<dbReference type="Pfam" id="PF03392">
    <property type="entry name" value="OS-D"/>
    <property type="match status" value="1"/>
</dbReference>